<dbReference type="PROSITE" id="PS50082">
    <property type="entry name" value="WD_REPEATS_2"/>
    <property type="match status" value="5"/>
</dbReference>
<dbReference type="EMBL" id="JANEYG010000016">
    <property type="protein sequence ID" value="KAJ8919844.1"/>
    <property type="molecule type" value="Genomic_DNA"/>
</dbReference>
<evidence type="ECO:0000256" key="13">
    <source>
        <dbReference type="PROSITE-ProRule" id="PRU00221"/>
    </source>
</evidence>
<keyword evidence="8" id="KW-0966">Cell projection</keyword>
<feature type="repeat" description="WD" evidence="13">
    <location>
        <begin position="516"/>
        <end position="550"/>
    </location>
</feature>
<feature type="repeat" description="WD" evidence="13">
    <location>
        <begin position="600"/>
        <end position="641"/>
    </location>
</feature>
<dbReference type="PROSITE" id="PS00678">
    <property type="entry name" value="WD_REPEATS_1"/>
    <property type="match status" value="1"/>
</dbReference>
<evidence type="ECO:0000256" key="6">
    <source>
        <dbReference type="ARBA" id="ARBA00022846"/>
    </source>
</evidence>
<keyword evidence="4 13" id="KW-0853">WD repeat</keyword>
<feature type="compositionally biased region" description="Basic and acidic residues" evidence="14">
    <location>
        <begin position="770"/>
        <end position="781"/>
    </location>
</feature>
<evidence type="ECO:0000256" key="12">
    <source>
        <dbReference type="ARBA" id="ARBA00047117"/>
    </source>
</evidence>
<evidence type="ECO:0000256" key="10">
    <source>
        <dbReference type="ARBA" id="ARBA00029552"/>
    </source>
</evidence>
<comment type="similarity">
    <text evidence="9">Belongs to the CFAP52 family.</text>
</comment>
<keyword evidence="16" id="KW-1185">Reference proteome</keyword>
<comment type="caution">
    <text evidence="15">The sequence shown here is derived from an EMBL/GenBank/DDBJ whole genome shotgun (WGS) entry which is preliminary data.</text>
</comment>
<keyword evidence="3" id="KW-0963">Cytoplasm</keyword>
<evidence type="ECO:0000256" key="1">
    <source>
        <dbReference type="ARBA" id="ARBA00004230"/>
    </source>
</evidence>
<dbReference type="FunFam" id="2.130.10.10:FF:000207">
    <property type="entry name" value="Cilia- and flagella-associated protein 52"/>
    <property type="match status" value="1"/>
</dbReference>
<evidence type="ECO:0000313" key="16">
    <source>
        <dbReference type="Proteomes" id="UP001159042"/>
    </source>
</evidence>
<dbReference type="SUPFAM" id="SSF50978">
    <property type="entry name" value="WD40 repeat-like"/>
    <property type="match status" value="2"/>
</dbReference>
<comment type="subcellular location">
    <subcellularLocation>
        <location evidence="1">Cell projection</location>
        <location evidence="1">Cilium</location>
        <location evidence="1">Flagellum</location>
    </subcellularLocation>
    <subcellularLocation>
        <location evidence="2">Cytoplasm</location>
    </subcellularLocation>
</comment>
<dbReference type="GO" id="GO:0005930">
    <property type="term" value="C:axoneme"/>
    <property type="evidence" value="ECO:0007669"/>
    <property type="project" value="UniProtKB-ARBA"/>
</dbReference>
<evidence type="ECO:0000256" key="2">
    <source>
        <dbReference type="ARBA" id="ARBA00004496"/>
    </source>
</evidence>
<dbReference type="Proteomes" id="UP001159042">
    <property type="component" value="Unassembled WGS sequence"/>
</dbReference>
<dbReference type="PANTHER" id="PTHR13720:SF14">
    <property type="entry name" value="CILIA- AND FLAGELLA-ASSOCIATED PROTEIN 52"/>
    <property type="match status" value="1"/>
</dbReference>
<dbReference type="InterPro" id="IPR036322">
    <property type="entry name" value="WD40_repeat_dom_sf"/>
</dbReference>
<organism evidence="15 16">
    <name type="scientific">Exocentrus adspersus</name>
    <dbReference type="NCBI Taxonomy" id="1586481"/>
    <lineage>
        <taxon>Eukaryota</taxon>
        <taxon>Metazoa</taxon>
        <taxon>Ecdysozoa</taxon>
        <taxon>Arthropoda</taxon>
        <taxon>Hexapoda</taxon>
        <taxon>Insecta</taxon>
        <taxon>Pterygota</taxon>
        <taxon>Neoptera</taxon>
        <taxon>Endopterygota</taxon>
        <taxon>Coleoptera</taxon>
        <taxon>Polyphaga</taxon>
        <taxon>Cucujiformia</taxon>
        <taxon>Chrysomeloidea</taxon>
        <taxon>Cerambycidae</taxon>
        <taxon>Lamiinae</taxon>
        <taxon>Acanthocinini</taxon>
        <taxon>Exocentrus</taxon>
    </lineage>
</organism>
<feature type="repeat" description="WD" evidence="13">
    <location>
        <begin position="642"/>
        <end position="675"/>
    </location>
</feature>
<evidence type="ECO:0000256" key="5">
    <source>
        <dbReference type="ARBA" id="ARBA00022737"/>
    </source>
</evidence>
<dbReference type="PANTHER" id="PTHR13720">
    <property type="entry name" value="WD-40 REPEAT PROTEIN"/>
    <property type="match status" value="1"/>
</dbReference>
<dbReference type="PROSITE" id="PS50294">
    <property type="entry name" value="WD_REPEATS_REGION"/>
    <property type="match status" value="2"/>
</dbReference>
<evidence type="ECO:0000256" key="3">
    <source>
        <dbReference type="ARBA" id="ARBA00022490"/>
    </source>
</evidence>
<comment type="subunit">
    <text evidence="12">Microtubule inner protein component of sperm flagellar doublet microtubules. Interacts with BRCA2. Interacts with the CCT chaperonin complex. Interacts with HSP70. Interacts with AK8. Interacts with CFAP45. Interacts with DNAI1. Interacts with IQDC.</text>
</comment>
<name>A0AAV8W0L1_9CUCU</name>
<dbReference type="Gene3D" id="2.130.10.10">
    <property type="entry name" value="YVTN repeat-like/Quinoprotein amine dehydrogenase"/>
    <property type="match status" value="3"/>
</dbReference>
<feature type="repeat" description="WD" evidence="13">
    <location>
        <begin position="567"/>
        <end position="598"/>
    </location>
</feature>
<keyword evidence="6" id="KW-0282">Flagellum</keyword>
<evidence type="ECO:0000256" key="7">
    <source>
        <dbReference type="ARBA" id="ARBA00023069"/>
    </source>
</evidence>
<gene>
    <name evidence="15" type="ORF">NQ315_006373</name>
</gene>
<dbReference type="Pfam" id="PF00400">
    <property type="entry name" value="WD40"/>
    <property type="match status" value="6"/>
</dbReference>
<protein>
    <recommendedName>
        <fullName evidence="10">Cilia- and flagella-associated protein 52</fullName>
    </recommendedName>
</protein>
<dbReference type="InterPro" id="IPR001680">
    <property type="entry name" value="WD40_rpt"/>
</dbReference>
<accession>A0AAV8W0L1</accession>
<evidence type="ECO:0000256" key="9">
    <source>
        <dbReference type="ARBA" id="ARBA00029456"/>
    </source>
</evidence>
<dbReference type="FunFam" id="2.130.10.10:FF:001320">
    <property type="entry name" value="Predicted protein"/>
    <property type="match status" value="1"/>
</dbReference>
<dbReference type="GO" id="GO:0031514">
    <property type="term" value="C:motile cilium"/>
    <property type="evidence" value="ECO:0007669"/>
    <property type="project" value="UniProtKB-SubCell"/>
</dbReference>
<evidence type="ECO:0000256" key="4">
    <source>
        <dbReference type="ARBA" id="ARBA00022574"/>
    </source>
</evidence>
<evidence type="ECO:0000256" key="11">
    <source>
        <dbReference type="ARBA" id="ARBA00046056"/>
    </source>
</evidence>
<evidence type="ECO:0000256" key="14">
    <source>
        <dbReference type="SAM" id="MobiDB-lite"/>
    </source>
</evidence>
<feature type="repeat" description="WD" evidence="13">
    <location>
        <begin position="472"/>
        <end position="506"/>
    </location>
</feature>
<evidence type="ECO:0000256" key="8">
    <source>
        <dbReference type="ARBA" id="ARBA00023273"/>
    </source>
</evidence>
<dbReference type="InterPro" id="IPR050630">
    <property type="entry name" value="WD_repeat_EMAP"/>
</dbReference>
<keyword evidence="5" id="KW-0677">Repeat</keyword>
<feature type="compositionally biased region" description="Basic and acidic residues" evidence="14">
    <location>
        <begin position="698"/>
        <end position="709"/>
    </location>
</feature>
<evidence type="ECO:0000313" key="15">
    <source>
        <dbReference type="EMBL" id="KAJ8919844.1"/>
    </source>
</evidence>
<dbReference type="CDD" id="cd00200">
    <property type="entry name" value="WD40"/>
    <property type="match status" value="1"/>
</dbReference>
<dbReference type="InterPro" id="IPR015943">
    <property type="entry name" value="WD40/YVTN_repeat-like_dom_sf"/>
</dbReference>
<reference evidence="15 16" key="1">
    <citation type="journal article" date="2023" name="Insect Mol. Biol.">
        <title>Genome sequencing provides insights into the evolution of gene families encoding plant cell wall-degrading enzymes in longhorned beetles.</title>
        <authorList>
            <person name="Shin N.R."/>
            <person name="Okamura Y."/>
            <person name="Kirsch R."/>
            <person name="Pauchet Y."/>
        </authorList>
    </citation>
    <scope>NUCLEOTIDE SEQUENCE [LARGE SCALE GENOMIC DNA]</scope>
    <source>
        <strain evidence="15">EAD_L_NR</strain>
    </source>
</reference>
<proteinExistence type="inferred from homology"/>
<keyword evidence="7" id="KW-0969">Cilium</keyword>
<sequence length="781" mass="86234">MSDEELEEGHVKELNIKGIIGFDGSILNGLLVHPNGKHIVYPLGNKVVIQNWATKKQQFLTGHTNIISSIAVSASGKYLASGQINYIGFKARVVIWDFEKRELLAQYEHHKVRVEAVTFSKDEHYIISLGGRDCGTAVVWDMHKGQVLCGSQVSRGVQGEATCMQSMTRRGACFLTAGDNHLALWKINQEARNLKSIDVSMTKLRRIVVCLDINERDEFCYCGTTTGDVIKIRLYYHHDAEILDTVKQPSVVGCLTRITKKKLPRGCVDLYRGGVRSIRLLFNGNLIIGAGDGGLEVVEEIAPQPKKDDANIRMPSVPALKVLKTTNLNSAVTSIQLMEQETKILAATTSSEIYVIRMDDFRGGAGGDVPHVFHLRRRFSPVGVQDITMFFLDYKVFFVYSNFSEVFATAGKHDVRVWSMSTMQELLRIRVPNFSCSSVVFAHDGKSILTAWNDGVIRSFTPLTGRLIYAIYNAHNKGVSALTTTSHGRNLISGGCEGQVRLWEVSPYRQQLLCTLKEHKGPVSAIDINKFDNEAASASTDGTCIIWDLEKQCRRQILFANTLFMCVRYYPSGVQILTGGSDRKVVYWEVLDGSLVRELEGSPSGSINSVDISSNGEQFVSGGNDQLVKLWKYQEGITTHIGVGHAAIVTCARFSANSKYIVTCDASGGVFVWEVPAEPLQEPKPEEKIVKATSEPVKANKEEDIRDLPSVRSSKSRTSTRSKEEEWCKCSSKSSVSSCSEKGAGDNAKTSSRSSNATKKSGSVKQSSVKSKETTPPRNQD</sequence>
<dbReference type="SMART" id="SM00320">
    <property type="entry name" value="WD40"/>
    <property type="match status" value="8"/>
</dbReference>
<comment type="function">
    <text evidence="11">Microtubule inner protein (MIP) part of the dynein-decorated doublet microtubules (DMTs) in cilia axoneme. Important for proper ciliary and flagellar beating. May act in cooperation with CFAP45 and axonemal dynein subunit DNAH11. May play a role in cell growth and/or survival.</text>
</comment>
<feature type="compositionally biased region" description="Polar residues" evidence="14">
    <location>
        <begin position="748"/>
        <end position="758"/>
    </location>
</feature>
<dbReference type="InterPro" id="IPR019775">
    <property type="entry name" value="WD40_repeat_CS"/>
</dbReference>
<feature type="compositionally biased region" description="Low complexity" evidence="14">
    <location>
        <begin position="759"/>
        <end position="769"/>
    </location>
</feature>
<dbReference type="AlphaFoldDB" id="A0AAV8W0L1"/>
<feature type="compositionally biased region" description="Low complexity" evidence="14">
    <location>
        <begin position="729"/>
        <end position="742"/>
    </location>
</feature>
<feature type="region of interest" description="Disordered" evidence="14">
    <location>
        <begin position="684"/>
        <end position="781"/>
    </location>
</feature>